<comment type="catalytic activity">
    <reaction evidence="1">
        <text>ATP + protein L-histidine = ADP + protein N-phospho-L-histidine.</text>
        <dbReference type="EC" id="2.7.13.3"/>
    </reaction>
</comment>
<dbReference type="Gene3D" id="6.10.340.10">
    <property type="match status" value="1"/>
</dbReference>
<dbReference type="SUPFAM" id="SSF55874">
    <property type="entry name" value="ATPase domain of HSP90 chaperone/DNA topoisomerase II/histidine kinase"/>
    <property type="match status" value="1"/>
</dbReference>
<dbReference type="InterPro" id="IPR005467">
    <property type="entry name" value="His_kinase_dom"/>
</dbReference>
<reference evidence="13 14" key="1">
    <citation type="submission" date="2018-12" db="EMBL/GenBank/DDBJ databases">
        <authorList>
            <person name="Feng G."/>
            <person name="Zhu H."/>
        </authorList>
    </citation>
    <scope>NUCLEOTIDE SEQUENCE [LARGE SCALE GENOMIC DNA]</scope>
    <source>
        <strain evidence="13 14">9PBR-2</strain>
    </source>
</reference>
<name>A0A3R9MLA1_9BACT</name>
<dbReference type="InterPro" id="IPR003660">
    <property type="entry name" value="HAMP_dom"/>
</dbReference>
<comment type="caution">
    <text evidence="13">The sequence shown here is derived from an EMBL/GenBank/DDBJ whole genome shotgun (WGS) entry which is preliminary data.</text>
</comment>
<protein>
    <recommendedName>
        <fullName evidence="3">histidine kinase</fullName>
        <ecNumber evidence="3">2.7.13.3</ecNumber>
    </recommendedName>
</protein>
<proteinExistence type="predicted"/>
<feature type="domain" description="HAMP" evidence="12">
    <location>
        <begin position="52"/>
        <end position="104"/>
    </location>
</feature>
<dbReference type="EC" id="2.7.13.3" evidence="3"/>
<dbReference type="SMART" id="SM00387">
    <property type="entry name" value="HATPase_c"/>
    <property type="match status" value="1"/>
</dbReference>
<dbReference type="PANTHER" id="PTHR43065:SF10">
    <property type="entry name" value="PEROXIDE STRESS-ACTIVATED HISTIDINE KINASE MAK3"/>
    <property type="match status" value="1"/>
</dbReference>
<dbReference type="Gene3D" id="3.30.565.10">
    <property type="entry name" value="Histidine kinase-like ATPase, C-terminal domain"/>
    <property type="match status" value="1"/>
</dbReference>
<sequence>MTLRVKFLLFVVIIHAVLVVLAAQVMRTNAPLFVGLEVLLLVSVGLTVQLYRGFVRPFQLIAAGTEAIRARDFSMKFVPVGQHEMDQLIGVYNHMIEELRKERVTQHEKSYLLESLIQASPAGVLLLSFEGRIEGVNPAAERILAQPSGELLGQLPAHLSGHWGPALAALAGQEPRVVQLSGLQTYRASCSHFIDRGFQRQFIVLEELTQELIQQEKKAYEKLIRMMSHEVNNSIGAINSLLQSFHHYAPQLRPADQPDFREALDVAINRNTHLANFTAGFANLVRLPPPQPQPTNVHELLHSIERLLHVQAGRRRIRWHWYLAPEPLLATLDPLQLEQAVLNICKNALEAIGENGNIWLRTTLSPPTICIENDGPRIDPEVQRRLFTPFFSTKRDGQGIGLTLIRDILLQHNFRFQLETQANGRTAFTIWL</sequence>
<comment type="subcellular location">
    <subcellularLocation>
        <location evidence="2">Membrane</location>
    </subcellularLocation>
</comment>
<dbReference type="PROSITE" id="PS50885">
    <property type="entry name" value="HAMP"/>
    <property type="match status" value="1"/>
</dbReference>
<evidence type="ECO:0000259" key="10">
    <source>
        <dbReference type="PROSITE" id="PS50109"/>
    </source>
</evidence>
<dbReference type="PANTHER" id="PTHR43065">
    <property type="entry name" value="SENSOR HISTIDINE KINASE"/>
    <property type="match status" value="1"/>
</dbReference>
<dbReference type="Gene3D" id="3.30.450.20">
    <property type="entry name" value="PAS domain"/>
    <property type="match status" value="1"/>
</dbReference>
<evidence type="ECO:0000256" key="4">
    <source>
        <dbReference type="ARBA" id="ARBA00022553"/>
    </source>
</evidence>
<evidence type="ECO:0000256" key="8">
    <source>
        <dbReference type="ARBA" id="ARBA00022840"/>
    </source>
</evidence>
<dbReference type="Pfam" id="PF13188">
    <property type="entry name" value="PAS_8"/>
    <property type="match status" value="1"/>
</dbReference>
<dbReference type="PRINTS" id="PR00344">
    <property type="entry name" value="BCTRLSENSOR"/>
</dbReference>
<dbReference type="GO" id="GO:0016020">
    <property type="term" value="C:membrane"/>
    <property type="evidence" value="ECO:0007669"/>
    <property type="project" value="UniProtKB-SubCell"/>
</dbReference>
<dbReference type="SUPFAM" id="SSF47384">
    <property type="entry name" value="Homodimeric domain of signal transducing histidine kinase"/>
    <property type="match status" value="1"/>
</dbReference>
<dbReference type="InterPro" id="IPR000014">
    <property type="entry name" value="PAS"/>
</dbReference>
<dbReference type="Gene3D" id="1.10.287.130">
    <property type="match status" value="1"/>
</dbReference>
<dbReference type="SMART" id="SM00304">
    <property type="entry name" value="HAMP"/>
    <property type="match status" value="1"/>
</dbReference>
<dbReference type="Pfam" id="PF02518">
    <property type="entry name" value="HATPase_c"/>
    <property type="match status" value="1"/>
</dbReference>
<evidence type="ECO:0000256" key="5">
    <source>
        <dbReference type="ARBA" id="ARBA00022679"/>
    </source>
</evidence>
<dbReference type="InterPro" id="IPR004358">
    <property type="entry name" value="Sig_transdc_His_kin-like_C"/>
</dbReference>
<organism evidence="13 14">
    <name type="scientific">Hymenobacter metallilatus</name>
    <dbReference type="NCBI Taxonomy" id="2493666"/>
    <lineage>
        <taxon>Bacteria</taxon>
        <taxon>Pseudomonadati</taxon>
        <taxon>Bacteroidota</taxon>
        <taxon>Cytophagia</taxon>
        <taxon>Cytophagales</taxon>
        <taxon>Hymenobacteraceae</taxon>
        <taxon>Hymenobacter</taxon>
    </lineage>
</organism>
<keyword evidence="8" id="KW-0067">ATP-binding</keyword>
<dbReference type="CDD" id="cd00130">
    <property type="entry name" value="PAS"/>
    <property type="match status" value="1"/>
</dbReference>
<dbReference type="OrthoDB" id="1931120at2"/>
<dbReference type="InterPro" id="IPR003594">
    <property type="entry name" value="HATPase_dom"/>
</dbReference>
<evidence type="ECO:0000256" key="1">
    <source>
        <dbReference type="ARBA" id="ARBA00000085"/>
    </source>
</evidence>
<keyword evidence="4" id="KW-0597">Phosphoprotein</keyword>
<evidence type="ECO:0000256" key="9">
    <source>
        <dbReference type="ARBA" id="ARBA00023012"/>
    </source>
</evidence>
<dbReference type="SUPFAM" id="SSF55785">
    <property type="entry name" value="PYP-like sensor domain (PAS domain)"/>
    <property type="match status" value="1"/>
</dbReference>
<dbReference type="RefSeq" id="WP_125428677.1">
    <property type="nucleotide sequence ID" value="NZ_RWIS01000004.1"/>
</dbReference>
<dbReference type="EMBL" id="RWIS01000004">
    <property type="protein sequence ID" value="RSK34653.1"/>
    <property type="molecule type" value="Genomic_DNA"/>
</dbReference>
<evidence type="ECO:0000256" key="3">
    <source>
        <dbReference type="ARBA" id="ARBA00012438"/>
    </source>
</evidence>
<dbReference type="InterPro" id="IPR036890">
    <property type="entry name" value="HATPase_C_sf"/>
</dbReference>
<evidence type="ECO:0000256" key="2">
    <source>
        <dbReference type="ARBA" id="ARBA00004370"/>
    </source>
</evidence>
<feature type="domain" description="PAS" evidence="11">
    <location>
        <begin position="109"/>
        <end position="154"/>
    </location>
</feature>
<dbReference type="GO" id="GO:0000155">
    <property type="term" value="F:phosphorelay sensor kinase activity"/>
    <property type="evidence" value="ECO:0007669"/>
    <property type="project" value="InterPro"/>
</dbReference>
<feature type="domain" description="Histidine kinase" evidence="10">
    <location>
        <begin position="226"/>
        <end position="432"/>
    </location>
</feature>
<gene>
    <name evidence="13" type="ORF">EI290_08520</name>
</gene>
<dbReference type="PROSITE" id="PS50112">
    <property type="entry name" value="PAS"/>
    <property type="match status" value="1"/>
</dbReference>
<evidence type="ECO:0000259" key="12">
    <source>
        <dbReference type="PROSITE" id="PS50885"/>
    </source>
</evidence>
<keyword evidence="7" id="KW-0418">Kinase</keyword>
<keyword evidence="5" id="KW-0808">Transferase</keyword>
<evidence type="ECO:0000256" key="6">
    <source>
        <dbReference type="ARBA" id="ARBA00022741"/>
    </source>
</evidence>
<dbReference type="InterPro" id="IPR035965">
    <property type="entry name" value="PAS-like_dom_sf"/>
</dbReference>
<evidence type="ECO:0000256" key="7">
    <source>
        <dbReference type="ARBA" id="ARBA00022777"/>
    </source>
</evidence>
<keyword evidence="6" id="KW-0547">Nucleotide-binding</keyword>
<dbReference type="PROSITE" id="PS50109">
    <property type="entry name" value="HIS_KIN"/>
    <property type="match status" value="1"/>
</dbReference>
<keyword evidence="14" id="KW-1185">Reference proteome</keyword>
<evidence type="ECO:0000313" key="14">
    <source>
        <dbReference type="Proteomes" id="UP000280066"/>
    </source>
</evidence>
<dbReference type="AlphaFoldDB" id="A0A3R9MLA1"/>
<dbReference type="Proteomes" id="UP000280066">
    <property type="component" value="Unassembled WGS sequence"/>
</dbReference>
<dbReference type="GO" id="GO:0005524">
    <property type="term" value="F:ATP binding"/>
    <property type="evidence" value="ECO:0007669"/>
    <property type="project" value="UniProtKB-KW"/>
</dbReference>
<keyword evidence="9" id="KW-0902">Two-component regulatory system</keyword>
<evidence type="ECO:0000259" key="11">
    <source>
        <dbReference type="PROSITE" id="PS50112"/>
    </source>
</evidence>
<accession>A0A3R9MLA1</accession>
<evidence type="ECO:0000313" key="13">
    <source>
        <dbReference type="EMBL" id="RSK34653.1"/>
    </source>
</evidence>
<dbReference type="SMART" id="SM00091">
    <property type="entry name" value="PAS"/>
    <property type="match status" value="1"/>
</dbReference>
<dbReference type="InterPro" id="IPR036097">
    <property type="entry name" value="HisK_dim/P_sf"/>
</dbReference>